<dbReference type="Pfam" id="PF03435">
    <property type="entry name" value="Sacchrp_dh_NADP"/>
    <property type="match status" value="1"/>
</dbReference>
<dbReference type="PANTHER" id="PTHR43796:SF2">
    <property type="entry name" value="CARBOXYNORSPERMIDINE SYNTHASE"/>
    <property type="match status" value="1"/>
</dbReference>
<reference evidence="2 3" key="1">
    <citation type="submission" date="2020-08" db="EMBL/GenBank/DDBJ databases">
        <title>Genome sequence of Erysipelothrix inopinata DSM 15511T.</title>
        <authorList>
            <person name="Hyun D.-W."/>
            <person name="Bae J.-W."/>
        </authorList>
    </citation>
    <scope>NUCLEOTIDE SEQUENCE [LARGE SCALE GENOMIC DNA]</scope>
    <source>
        <strain evidence="2 3">DSM 15511</strain>
    </source>
</reference>
<keyword evidence="3" id="KW-1185">Reference proteome</keyword>
<dbReference type="SUPFAM" id="SSF51735">
    <property type="entry name" value="NAD(P)-binding Rossmann-fold domains"/>
    <property type="match status" value="1"/>
</dbReference>
<evidence type="ECO:0000313" key="2">
    <source>
        <dbReference type="EMBL" id="QNN61557.1"/>
    </source>
</evidence>
<dbReference type="RefSeq" id="WP_187534756.1">
    <property type="nucleotide sequence ID" value="NZ_CP060715.1"/>
</dbReference>
<proteinExistence type="predicted"/>
<protein>
    <submittedName>
        <fullName evidence="2">Saccharopine dehydrogenase NADP-binding domain-containing protein</fullName>
    </submittedName>
</protein>
<dbReference type="KEGG" id="eio:H9L01_04160"/>
<dbReference type="Proteomes" id="UP000515928">
    <property type="component" value="Chromosome"/>
</dbReference>
<dbReference type="EMBL" id="CP060715">
    <property type="protein sequence ID" value="QNN61557.1"/>
    <property type="molecule type" value="Genomic_DNA"/>
</dbReference>
<dbReference type="PANTHER" id="PTHR43796">
    <property type="entry name" value="CARBOXYNORSPERMIDINE SYNTHASE"/>
    <property type="match status" value="1"/>
</dbReference>
<name>A0A7G9S132_9FIRM</name>
<organism evidence="2 3">
    <name type="scientific">Erysipelothrix inopinata</name>
    <dbReference type="NCBI Taxonomy" id="225084"/>
    <lineage>
        <taxon>Bacteria</taxon>
        <taxon>Bacillati</taxon>
        <taxon>Bacillota</taxon>
        <taxon>Erysipelotrichia</taxon>
        <taxon>Erysipelotrichales</taxon>
        <taxon>Erysipelotrichaceae</taxon>
        <taxon>Erysipelothrix</taxon>
    </lineage>
</organism>
<dbReference type="InterPro" id="IPR036291">
    <property type="entry name" value="NAD(P)-bd_dom_sf"/>
</dbReference>
<dbReference type="InterPro" id="IPR005097">
    <property type="entry name" value="Sacchrp_dh_NADP-bd"/>
</dbReference>
<accession>A0A7G9S132</accession>
<gene>
    <name evidence="2" type="ORF">H9L01_04160</name>
</gene>
<dbReference type="AlphaFoldDB" id="A0A7G9S132"/>
<sequence>MRNKIMIIGGHGAVGQTISKALNHHSLVIGGRNTEKIQLFINSNLRDAQSIKIDIHTFDESLFHDVHTVIVCVDQNSTQLVEYCIDNNLNYMDVSANSGYLDKVQQLEFTNQSSILLGVGIAPGVTNILATQLIKDNPNLKNVDIHVILGLGEKHGSAAIDWTLENMIVSYTLKNETYKPLNMHSQFMHHSVKYDTFNFNFADQYLLNHKYPEFNFFTYMGFDKPMATRMIHTLMNLNLSGFFKTKNGYKVTKHALLNPKFGSDYFIIHVSNGMDELVFDGYNEAYYTGQFAAISAVKLVDDSLPFGLIGMDDIISYKDLSNIQSNKN</sequence>
<dbReference type="Gene3D" id="3.40.50.720">
    <property type="entry name" value="NAD(P)-binding Rossmann-like Domain"/>
    <property type="match status" value="1"/>
</dbReference>
<evidence type="ECO:0000259" key="1">
    <source>
        <dbReference type="Pfam" id="PF03435"/>
    </source>
</evidence>
<feature type="domain" description="Saccharopine dehydrogenase NADP binding" evidence="1">
    <location>
        <begin position="5"/>
        <end position="96"/>
    </location>
</feature>
<evidence type="ECO:0000313" key="3">
    <source>
        <dbReference type="Proteomes" id="UP000515928"/>
    </source>
</evidence>